<comment type="caution">
    <text evidence="1">The sequence shown here is derived from an EMBL/GenBank/DDBJ whole genome shotgun (WGS) entry which is preliminary data.</text>
</comment>
<dbReference type="EMBL" id="CM042889">
    <property type="protein sequence ID" value="KAI4318947.1"/>
    <property type="molecule type" value="Genomic_DNA"/>
</dbReference>
<name>A0ACB9M650_9MYRT</name>
<organism evidence="1 2">
    <name type="scientific">Melastoma candidum</name>
    <dbReference type="NCBI Taxonomy" id="119954"/>
    <lineage>
        <taxon>Eukaryota</taxon>
        <taxon>Viridiplantae</taxon>
        <taxon>Streptophyta</taxon>
        <taxon>Embryophyta</taxon>
        <taxon>Tracheophyta</taxon>
        <taxon>Spermatophyta</taxon>
        <taxon>Magnoliopsida</taxon>
        <taxon>eudicotyledons</taxon>
        <taxon>Gunneridae</taxon>
        <taxon>Pentapetalae</taxon>
        <taxon>rosids</taxon>
        <taxon>malvids</taxon>
        <taxon>Myrtales</taxon>
        <taxon>Melastomataceae</taxon>
        <taxon>Melastomatoideae</taxon>
        <taxon>Melastomateae</taxon>
        <taxon>Melastoma</taxon>
    </lineage>
</organism>
<gene>
    <name evidence="1" type="ORF">MLD38_032600</name>
</gene>
<evidence type="ECO:0000313" key="2">
    <source>
        <dbReference type="Proteomes" id="UP001057402"/>
    </source>
</evidence>
<dbReference type="Proteomes" id="UP001057402">
    <property type="component" value="Chromosome 10"/>
</dbReference>
<keyword evidence="2" id="KW-1185">Reference proteome</keyword>
<accession>A0ACB9M650</accession>
<evidence type="ECO:0000313" key="1">
    <source>
        <dbReference type="EMBL" id="KAI4318947.1"/>
    </source>
</evidence>
<reference evidence="2" key="1">
    <citation type="journal article" date="2023" name="Front. Plant Sci.">
        <title>Chromosomal-level genome assembly of Melastoma candidum provides insights into trichome evolution.</title>
        <authorList>
            <person name="Zhong Y."/>
            <person name="Wu W."/>
            <person name="Sun C."/>
            <person name="Zou P."/>
            <person name="Liu Y."/>
            <person name="Dai S."/>
            <person name="Zhou R."/>
        </authorList>
    </citation>
    <scope>NUCLEOTIDE SEQUENCE [LARGE SCALE GENOMIC DNA]</scope>
</reference>
<protein>
    <submittedName>
        <fullName evidence="1">Uncharacterized protein</fullName>
    </submittedName>
</protein>
<sequence>MAVPSSLHVLAFALAVAAATSAALPTSTLASSDTTPINCAQVTNSIAPCIPYLTNPGVALLTPGCCNGIRALNAASQSTSDRQAVCRCLKSAAASVPGINYDLASQLPTRCGINAAFTISPTTDCESVW</sequence>
<proteinExistence type="predicted"/>